<gene>
    <name evidence="3" type="ORF">CRDW_12100</name>
</gene>
<feature type="signal peptide" evidence="1">
    <location>
        <begin position="1"/>
        <end position="20"/>
    </location>
</feature>
<dbReference type="Proteomes" id="UP001380186">
    <property type="component" value="Chromosome"/>
</dbReference>
<evidence type="ECO:0000259" key="2">
    <source>
        <dbReference type="Pfam" id="PF00561"/>
    </source>
</evidence>
<proteinExistence type="predicted"/>
<name>A0ABN7CBX4_9FLAO</name>
<dbReference type="PANTHER" id="PTHR43433">
    <property type="entry name" value="HYDROLASE, ALPHA/BETA FOLD FAMILY PROTEIN"/>
    <property type="match status" value="1"/>
</dbReference>
<organism evidence="3 4">
    <name type="scientific">Chryseobacterium gambrini</name>
    <dbReference type="NCBI Taxonomy" id="373672"/>
    <lineage>
        <taxon>Bacteria</taxon>
        <taxon>Pseudomonadati</taxon>
        <taxon>Bacteroidota</taxon>
        <taxon>Flavobacteriia</taxon>
        <taxon>Flavobacteriales</taxon>
        <taxon>Weeksellaceae</taxon>
        <taxon>Chryseobacterium group</taxon>
        <taxon>Chryseobacterium</taxon>
    </lineage>
</organism>
<evidence type="ECO:0000313" key="4">
    <source>
        <dbReference type="Proteomes" id="UP001380186"/>
    </source>
</evidence>
<feature type="domain" description="AB hydrolase-1" evidence="2">
    <location>
        <begin position="72"/>
        <end position="303"/>
    </location>
</feature>
<dbReference type="InterPro" id="IPR050471">
    <property type="entry name" value="AB_hydrolase"/>
</dbReference>
<evidence type="ECO:0000313" key="3">
    <source>
        <dbReference type="EMBL" id="BEV03836.1"/>
    </source>
</evidence>
<keyword evidence="1" id="KW-0732">Signal</keyword>
<dbReference type="PRINTS" id="PR00111">
    <property type="entry name" value="ABHYDROLASE"/>
</dbReference>
<dbReference type="InterPro" id="IPR029058">
    <property type="entry name" value="AB_hydrolase_fold"/>
</dbReference>
<dbReference type="EMBL" id="AP029022">
    <property type="protein sequence ID" value="BEV03836.1"/>
    <property type="molecule type" value="Genomic_DNA"/>
</dbReference>
<evidence type="ECO:0000256" key="1">
    <source>
        <dbReference type="SAM" id="SignalP"/>
    </source>
</evidence>
<dbReference type="Pfam" id="PF00561">
    <property type="entry name" value="Abhydrolase_1"/>
    <property type="match status" value="1"/>
</dbReference>
<dbReference type="InterPro" id="IPR000073">
    <property type="entry name" value="AB_hydrolase_1"/>
</dbReference>
<accession>A0ABN7CBX4</accession>
<keyword evidence="3" id="KW-0378">Hydrolase</keyword>
<dbReference type="GO" id="GO:0016787">
    <property type="term" value="F:hydrolase activity"/>
    <property type="evidence" value="ECO:0007669"/>
    <property type="project" value="UniProtKB-KW"/>
</dbReference>
<feature type="chain" id="PRO_5046102453" evidence="1">
    <location>
        <begin position="21"/>
        <end position="319"/>
    </location>
</feature>
<dbReference type="RefSeq" id="WP_338614652.1">
    <property type="nucleotide sequence ID" value="NZ_AP029022.1"/>
</dbReference>
<sequence>MKKYLIAFCMLIGYITNLFSQSNISQSNNYEIMAASDSQSVNYTYATVPTQFIEANGIKFAYRSYGKAGGIPVIYFNHLAANLDNCDPRIMDAIATERHIISFDYRGVGATTGEQGTSIADMATDAGAFIHALGYKQVDIVAFSMGGFITQELLLQEPALARKIILAGTGPRGGKGISDVVGITYKDILKGLFTFRDPKFYLFFTQNKVGKEAARDFLKRLKERTENRDEKVKISVLKKQLKAIETWGHDKPADLSVYKHPVLVVNGDNDRMVPTPNSYDLAKRFPNAEKVIIYPNSGHGGIFQYHEEFLVKAIPFLTK</sequence>
<keyword evidence="4" id="KW-1185">Reference proteome</keyword>
<protein>
    <submittedName>
        <fullName evidence="3">Alpha/beta hydrolase</fullName>
    </submittedName>
</protein>
<dbReference type="PANTHER" id="PTHR43433:SF5">
    <property type="entry name" value="AB HYDROLASE-1 DOMAIN-CONTAINING PROTEIN"/>
    <property type="match status" value="1"/>
</dbReference>
<dbReference type="Gene3D" id="3.40.50.1820">
    <property type="entry name" value="alpha/beta hydrolase"/>
    <property type="match status" value="1"/>
</dbReference>
<dbReference type="SUPFAM" id="SSF53474">
    <property type="entry name" value="alpha/beta-Hydrolases"/>
    <property type="match status" value="1"/>
</dbReference>
<reference evidence="3 4" key="1">
    <citation type="journal article" date="2020" name="Microbes Environ.">
        <title>Synthetic bacterial community of duckweed: a simple and stable system to study plant-microbe interactions.</title>
        <authorList>
            <person name="Ishizawa H."/>
            <person name="Tada M."/>
            <person name="Kuroda M."/>
            <person name="Inoue D."/>
            <person name="Futamata H."/>
            <person name="Ike M."/>
        </authorList>
    </citation>
    <scope>NUCLEOTIDE SEQUENCE [LARGE SCALE GENOMIC DNA]</scope>
    <source>
        <strain evidence="3 4">DW100</strain>
    </source>
</reference>